<dbReference type="Gene3D" id="4.10.240.10">
    <property type="entry name" value="Zn(2)-C6 fungal-type DNA-binding domain"/>
    <property type="match status" value="1"/>
</dbReference>
<feature type="region of interest" description="Disordered" evidence="16">
    <location>
        <begin position="210"/>
        <end position="233"/>
    </location>
</feature>
<dbReference type="GO" id="GO:0045944">
    <property type="term" value="P:positive regulation of transcription by RNA polymerase II"/>
    <property type="evidence" value="ECO:0007669"/>
    <property type="project" value="TreeGrafter"/>
</dbReference>
<evidence type="ECO:0000256" key="16">
    <source>
        <dbReference type="SAM" id="MobiDB-lite"/>
    </source>
</evidence>
<evidence type="ECO:0000313" key="18">
    <source>
        <dbReference type="EMBL" id="QKX60587.1"/>
    </source>
</evidence>
<proteinExistence type="inferred from homology"/>
<dbReference type="InterPro" id="IPR002575">
    <property type="entry name" value="Aminoglycoside_PTrfase"/>
</dbReference>
<dbReference type="InterPro" id="IPR036864">
    <property type="entry name" value="Zn2-C6_fun-type_DNA-bd_sf"/>
</dbReference>
<evidence type="ECO:0000313" key="19">
    <source>
        <dbReference type="Proteomes" id="UP000509510"/>
    </source>
</evidence>
<feature type="non-terminal residue" evidence="18">
    <location>
        <position position="1"/>
    </location>
</feature>
<dbReference type="KEGG" id="trg:TRUGW13939_07732"/>
<keyword evidence="6 15" id="KW-0256">Endoplasmic reticulum</keyword>
<dbReference type="SMART" id="SM00066">
    <property type="entry name" value="GAL4"/>
    <property type="match status" value="1"/>
</dbReference>
<evidence type="ECO:0000256" key="14">
    <source>
        <dbReference type="ARBA" id="ARBA00023242"/>
    </source>
</evidence>
<dbReference type="PROSITE" id="PS50048">
    <property type="entry name" value="ZN2_CY6_FUNGAL_2"/>
    <property type="match status" value="1"/>
</dbReference>
<comment type="function">
    <text evidence="15">Regulates also the sphingolipid metabolism.</text>
</comment>
<dbReference type="GO" id="GO:0005789">
    <property type="term" value="C:endoplasmic reticulum membrane"/>
    <property type="evidence" value="ECO:0007669"/>
    <property type="project" value="UniProtKB-SubCell"/>
</dbReference>
<name>A0A7H8R2U6_TALRU</name>
<keyword evidence="7" id="KW-1133">Transmembrane helix</keyword>
<keyword evidence="4 15" id="KW-0813">Transport</keyword>
<dbReference type="CDD" id="cd00067">
    <property type="entry name" value="GAL4"/>
    <property type="match status" value="1"/>
</dbReference>
<dbReference type="InterPro" id="IPR021858">
    <property type="entry name" value="Fun_TF"/>
</dbReference>
<dbReference type="PANTHER" id="PTHR37534">
    <property type="entry name" value="TRANSCRIPTIONAL ACTIVATOR PROTEIN UGA3"/>
    <property type="match status" value="1"/>
</dbReference>
<dbReference type="GO" id="GO:0000981">
    <property type="term" value="F:DNA-binding transcription factor activity, RNA polymerase II-specific"/>
    <property type="evidence" value="ECO:0007669"/>
    <property type="project" value="InterPro"/>
</dbReference>
<evidence type="ECO:0000256" key="13">
    <source>
        <dbReference type="ARBA" id="ARBA00023163"/>
    </source>
</evidence>
<dbReference type="EMBL" id="CP055901">
    <property type="protein sequence ID" value="QKX60587.1"/>
    <property type="molecule type" value="Genomic_DNA"/>
</dbReference>
<dbReference type="SUPFAM" id="SSF57701">
    <property type="entry name" value="Zn2/Cys6 DNA-binding domain"/>
    <property type="match status" value="1"/>
</dbReference>
<dbReference type="InterPro" id="IPR001138">
    <property type="entry name" value="Zn2Cys6_DnaBD"/>
</dbReference>
<feature type="compositionally biased region" description="Basic and acidic residues" evidence="16">
    <location>
        <begin position="28"/>
        <end position="40"/>
    </location>
</feature>
<comment type="similarity">
    <text evidence="3 15">Belongs to the ARV1 family.</text>
</comment>
<feature type="region of interest" description="Disordered" evidence="16">
    <location>
        <begin position="726"/>
        <end position="809"/>
    </location>
</feature>
<evidence type="ECO:0000256" key="4">
    <source>
        <dbReference type="ARBA" id="ARBA00022448"/>
    </source>
</evidence>
<dbReference type="Pfam" id="PF04161">
    <property type="entry name" value="Arv1"/>
    <property type="match status" value="1"/>
</dbReference>
<reference evidence="19" key="1">
    <citation type="submission" date="2020-06" db="EMBL/GenBank/DDBJ databases">
        <title>A chromosome-scale genome assembly of Talaromyces rugulosus W13939.</title>
        <authorList>
            <person name="Wang B."/>
            <person name="Guo L."/>
            <person name="Ye K."/>
            <person name="Wang L."/>
        </authorList>
    </citation>
    <scope>NUCLEOTIDE SEQUENCE [LARGE SCALE GENOMIC DNA]</scope>
    <source>
        <strain evidence="19">W13939</strain>
    </source>
</reference>
<feature type="domain" description="Zn(2)-C6 fungal-type" evidence="17">
    <location>
        <begin position="79"/>
        <end position="107"/>
    </location>
</feature>
<keyword evidence="15" id="KW-0746">Sphingolipid metabolism</keyword>
<dbReference type="Pfam" id="PF00172">
    <property type="entry name" value="Zn_clus"/>
    <property type="match status" value="1"/>
</dbReference>
<evidence type="ECO:0000256" key="11">
    <source>
        <dbReference type="ARBA" id="ARBA00023125"/>
    </source>
</evidence>
<keyword evidence="14" id="KW-0539">Nucleus</keyword>
<evidence type="ECO:0000256" key="10">
    <source>
        <dbReference type="ARBA" id="ARBA00023098"/>
    </source>
</evidence>
<feature type="region of interest" description="Disordered" evidence="16">
    <location>
        <begin position="998"/>
        <end position="1030"/>
    </location>
</feature>
<dbReference type="GeneID" id="55995222"/>
<evidence type="ECO:0000256" key="3">
    <source>
        <dbReference type="ARBA" id="ARBA00009187"/>
    </source>
</evidence>
<evidence type="ECO:0000256" key="9">
    <source>
        <dbReference type="ARBA" id="ARBA00023055"/>
    </source>
</evidence>
<feature type="compositionally biased region" description="Low complexity" evidence="16">
    <location>
        <begin position="1481"/>
        <end position="1501"/>
    </location>
</feature>
<dbReference type="GO" id="GO:0032366">
    <property type="term" value="P:intracellular sterol transport"/>
    <property type="evidence" value="ECO:0007669"/>
    <property type="project" value="UniProtKB-UniRule"/>
</dbReference>
<dbReference type="GO" id="GO:0006665">
    <property type="term" value="P:sphingolipid metabolic process"/>
    <property type="evidence" value="ECO:0007669"/>
    <property type="project" value="UniProtKB-UniRule"/>
</dbReference>
<keyword evidence="13" id="KW-0804">Transcription</keyword>
<protein>
    <recommendedName>
        <fullName evidence="15">Protein ARV</fullName>
    </recommendedName>
</protein>
<keyword evidence="15" id="KW-0333">Golgi apparatus</keyword>
<dbReference type="Proteomes" id="UP000509510">
    <property type="component" value="Chromosome IV"/>
</dbReference>
<comment type="subcellular location">
    <subcellularLocation>
        <location evidence="2 15">Endoplasmic reticulum membrane</location>
        <topology evidence="2 15">Multi-pass membrane protein</topology>
    </subcellularLocation>
    <subcellularLocation>
        <location evidence="15">Golgi apparatus membrane</location>
        <topology evidence="15">Multi-pass membrane protein</topology>
    </subcellularLocation>
    <subcellularLocation>
        <location evidence="1">Nucleus</location>
    </subcellularLocation>
</comment>
<feature type="compositionally biased region" description="Pro residues" evidence="16">
    <location>
        <begin position="1528"/>
        <end position="1541"/>
    </location>
</feature>
<dbReference type="PANTHER" id="PTHR37534:SF23">
    <property type="entry name" value="ZN(II)2CYS6 TRANSCRIPTION FACTOR (EUROFUNG)"/>
    <property type="match status" value="1"/>
</dbReference>
<evidence type="ECO:0000256" key="7">
    <source>
        <dbReference type="ARBA" id="ARBA00022989"/>
    </source>
</evidence>
<keyword evidence="5" id="KW-0812">Transmembrane</keyword>
<keyword evidence="12" id="KW-0472">Membrane</keyword>
<keyword evidence="8" id="KW-0805">Transcription regulation</keyword>
<dbReference type="InterPro" id="IPR007290">
    <property type="entry name" value="Arv1"/>
</dbReference>
<dbReference type="RefSeq" id="XP_035346763.1">
    <property type="nucleotide sequence ID" value="XM_035490870.1"/>
</dbReference>
<evidence type="ECO:0000256" key="1">
    <source>
        <dbReference type="ARBA" id="ARBA00004123"/>
    </source>
</evidence>
<dbReference type="GO" id="GO:0097036">
    <property type="term" value="P:regulation of plasma membrane sterol distribution"/>
    <property type="evidence" value="ECO:0007669"/>
    <property type="project" value="UniProtKB-UniRule"/>
</dbReference>
<feature type="compositionally biased region" description="Basic and acidic residues" evidence="16">
    <location>
        <begin position="741"/>
        <end position="752"/>
    </location>
</feature>
<evidence type="ECO:0000259" key="17">
    <source>
        <dbReference type="PROSITE" id="PS50048"/>
    </source>
</evidence>
<dbReference type="PROSITE" id="PS00463">
    <property type="entry name" value="ZN2_CY6_FUNGAL_1"/>
    <property type="match status" value="1"/>
</dbReference>
<keyword evidence="19" id="KW-1185">Reference proteome</keyword>
<dbReference type="GO" id="GO:0016125">
    <property type="term" value="P:sterol metabolic process"/>
    <property type="evidence" value="ECO:0007669"/>
    <property type="project" value="UniProtKB-UniRule"/>
</dbReference>
<evidence type="ECO:0000256" key="6">
    <source>
        <dbReference type="ARBA" id="ARBA00022824"/>
    </source>
</evidence>
<dbReference type="GO" id="GO:0005634">
    <property type="term" value="C:nucleus"/>
    <property type="evidence" value="ECO:0007669"/>
    <property type="project" value="UniProtKB-SubCell"/>
</dbReference>
<gene>
    <name evidence="18" type="ORF">TRUGW13939_07732</name>
</gene>
<dbReference type="GO" id="GO:0000139">
    <property type="term" value="C:Golgi membrane"/>
    <property type="evidence" value="ECO:0007669"/>
    <property type="project" value="UniProtKB-SubCell"/>
</dbReference>
<dbReference type="GO" id="GO:0000976">
    <property type="term" value="F:transcription cis-regulatory region binding"/>
    <property type="evidence" value="ECO:0007669"/>
    <property type="project" value="TreeGrafter"/>
</dbReference>
<keyword evidence="9 15" id="KW-0445">Lipid transport</keyword>
<evidence type="ECO:0000256" key="5">
    <source>
        <dbReference type="ARBA" id="ARBA00022692"/>
    </source>
</evidence>
<keyword evidence="11" id="KW-0238">DNA-binding</keyword>
<feature type="compositionally biased region" description="Basic and acidic residues" evidence="16">
    <location>
        <begin position="1011"/>
        <end position="1023"/>
    </location>
</feature>
<dbReference type="OrthoDB" id="5391043at2759"/>
<accession>A0A7H8R2U6</accession>
<dbReference type="GO" id="GO:0008270">
    <property type="term" value="F:zinc ion binding"/>
    <property type="evidence" value="ECO:0007669"/>
    <property type="project" value="InterPro"/>
</dbReference>
<evidence type="ECO:0000256" key="12">
    <source>
        <dbReference type="ARBA" id="ARBA00023136"/>
    </source>
</evidence>
<dbReference type="Pfam" id="PF11951">
    <property type="entry name" value="Fungal_trans_2"/>
    <property type="match status" value="1"/>
</dbReference>
<organism evidence="18 19">
    <name type="scientific">Talaromyces rugulosus</name>
    <name type="common">Penicillium rugulosum</name>
    <dbReference type="NCBI Taxonomy" id="121627"/>
    <lineage>
        <taxon>Eukaryota</taxon>
        <taxon>Fungi</taxon>
        <taxon>Dikarya</taxon>
        <taxon>Ascomycota</taxon>
        <taxon>Pezizomycotina</taxon>
        <taxon>Eurotiomycetes</taxon>
        <taxon>Eurotiomycetidae</taxon>
        <taxon>Eurotiales</taxon>
        <taxon>Trichocomaceae</taxon>
        <taxon>Talaromyces</taxon>
        <taxon>Talaromyces sect. Islandici</taxon>
    </lineage>
</organism>
<dbReference type="Gene3D" id="3.90.1200.10">
    <property type="match status" value="1"/>
</dbReference>
<feature type="region of interest" description="Disordered" evidence="16">
    <location>
        <begin position="1477"/>
        <end position="1545"/>
    </location>
</feature>
<dbReference type="Pfam" id="PF01636">
    <property type="entry name" value="APH"/>
    <property type="match status" value="1"/>
</dbReference>
<feature type="region of interest" description="Disordered" evidence="16">
    <location>
        <begin position="28"/>
        <end position="76"/>
    </location>
</feature>
<feature type="compositionally biased region" description="Polar residues" evidence="16">
    <location>
        <begin position="753"/>
        <end position="771"/>
    </location>
</feature>
<dbReference type="InterPro" id="IPR011009">
    <property type="entry name" value="Kinase-like_dom_sf"/>
</dbReference>
<evidence type="ECO:0000256" key="8">
    <source>
        <dbReference type="ARBA" id="ARBA00023015"/>
    </source>
</evidence>
<sequence>ALSSRLTKVYLTFREKKVTGAHYFRAMEESERTQSSREEYPAQGLPLEVNPANSSGKASGKGKKGAAVPRGPKRRTKTGCLTCRKRRIKCGEEKPRCNNCIKAKRECEGYTQRVIFKNALGPFGGAFLADAQSPAIPAPLLPQQQHHLQYLQPGQPTAGQPGNSQHRLLAPRLSQAPSTSLLPAHGTPQLAYYSQAHEPQSSQAFRATADDRREHFQTGSGEEQTAPHLSPETEFRSHYHFSSHDALHETLEDGEFPAYPVEGSQSDELASYPFQVIEQCTSQTEHPTDKVPLQDGLSSWDAGVEAVGSYPAPQTSSQVVYYEEEENDYYDVDSDDDMQEATEEEGFNQMSLIIASARQSDTTMRSYNTFLNEPNILASYRPSMGSSPLNNPKTARIWVHFVHATGPSLSIWERHTTNSSALFGGPVPPSQQGLWNYTMPLKALEHPALLQGILAISSLHIAKLQKTHLTIAYKHYQYALRKVSKAVGLSQRRKQAATLAATLLLCFYEVIAAEHAKWDSHIAGAAQLLKEIDFPRVTRDLRAQRRSIRQQRMEWSQYNSFPSYQYADSYSEEDPFAEKESEIDTTVLSTIAGKVVDYDFMGYVEYEDSLPSTRMKNFSRKDIETFRIQCDLYWWYCKHDLTQSMISGNKLYTPYDRWTQCPPRAALGRPDAVYGSFDHLILLKGRMVDFGYRDRKRKIKSLEATGGEWRPHQGFFKFMGRFASKPPAGGPAKKPHPAASSERKTSSPHEGSHSSQPSSKDNSPGTHPSSRGGSGQQPMYGLAPTKGPGVAPAAFTSAAESTPYSKIPEDDSDITLLEAEKEWEEILAAYDFYEKQLGDAFAPLPAGSAPPISTPFGPALQYRSYLIAVLWAFYYTGRLMHFRLHPCMPPATMKSAAAAAGTTAQYAQIIGKIVAGIYYPQLYNQNAGSLNPTLGAALIQITVPIFFAGVQYTDAAQRGWTVATLRNISRLTGWQSADKIATGCESAWYFTAKAGQGPPYTSVELSNRSESLAEEKPIPDQHADGQSLPSLSNDRRFVTVAAPTRSRWAMGILALESDLVDLNLDRIPPTDLYADVPLYGRYFPKPDDFHVDLQHINSKTPDAIQHWALVVTLCRDVFALGEIIVKSSHLHDELEKDYSYADANEVRAIGVAKGVFEDIRFPDIYFSGKINGRNVLVQERLPGVTMGVAWPYLSQTQRESFKEQTQDVLRKLRSIKPSDNHQVRSHIVQDPNILSNGRLNPVEAEILFSDSNTDPDLSFMHNDVTQSNIIVDKDKIVGLIDWEMAGFFGWKTAGEVHRKIRTPQKEHFVDANLSEETLRDMMFWNDLYDVTELLSNVYTDLLKADDRALGKGVRLTQCPRCKRFADKYVEHDNVVLFIDLVLIKPQVYRHLLFNRLGRDDNKFDRSIIRLGVLLLLFDVYLTWARIEKSSTLSSTALSNAPIIIQYLFFLTLNALATLSHHLVVRLGASLMHRKLDPSLEPSDATNDTPTTPAATSSGANNLSRSPSSHDILQRPPSPAPGSGGLPPSYWPPDGAPPPGQPAPSRRVSTAFLQVQPLLPPPPPSANAVSTALFVSSCPKLFPILLVIWGSKEIPDEGSSSATDSPVATMVHEAVKTATSSILSQATTSAASLVSGGRNEAISNPADTMPFMEQLASLPTFISTCDLHSLLSFFSLGAANTHWVLLNNIEALYILLNCGYLRAVALAVAGQLARWAVETTILGLFGIR</sequence>
<keyword evidence="10 15" id="KW-0443">Lipid metabolism</keyword>
<comment type="function">
    <text evidence="15">Mediator of sterol homeostasis involved in sterol uptake, trafficking and distribution into membranes.</text>
</comment>
<dbReference type="SUPFAM" id="SSF56112">
    <property type="entry name" value="Protein kinase-like (PK-like)"/>
    <property type="match status" value="1"/>
</dbReference>
<evidence type="ECO:0000256" key="2">
    <source>
        <dbReference type="ARBA" id="ARBA00004477"/>
    </source>
</evidence>
<feature type="compositionally biased region" description="Low complexity" evidence="16">
    <location>
        <begin position="726"/>
        <end position="740"/>
    </location>
</feature>
<evidence type="ECO:0000256" key="15">
    <source>
        <dbReference type="RuleBase" id="RU368065"/>
    </source>
</evidence>